<evidence type="ECO:0000313" key="4">
    <source>
        <dbReference type="Proteomes" id="UP000559182"/>
    </source>
</evidence>
<sequence>MEMTETMHRIRTHVAGVAVLLGLLTVAAEPGHSPLLIGVALVAALLVIAANHLLLMPVVVRCSVGPHRARAPGVVLTSTHPDAAGHARPRAPGAGMVTLA</sequence>
<keyword evidence="4" id="KW-1185">Reference proteome</keyword>
<protein>
    <submittedName>
        <fullName evidence="3">Uncharacterized protein</fullName>
    </submittedName>
</protein>
<gene>
    <name evidence="3" type="ORF">FHU39_003278</name>
</gene>
<proteinExistence type="predicted"/>
<organism evidence="3 4">
    <name type="scientific">Flexivirga oryzae</name>
    <dbReference type="NCBI Taxonomy" id="1794944"/>
    <lineage>
        <taxon>Bacteria</taxon>
        <taxon>Bacillati</taxon>
        <taxon>Actinomycetota</taxon>
        <taxon>Actinomycetes</taxon>
        <taxon>Micrococcales</taxon>
        <taxon>Dermacoccaceae</taxon>
        <taxon>Flexivirga</taxon>
    </lineage>
</organism>
<keyword evidence="2" id="KW-1133">Transmembrane helix</keyword>
<dbReference type="AlphaFoldDB" id="A0A839N689"/>
<keyword evidence="2" id="KW-0812">Transmembrane</keyword>
<accession>A0A839N689</accession>
<feature type="region of interest" description="Disordered" evidence="1">
    <location>
        <begin position="78"/>
        <end position="100"/>
    </location>
</feature>
<dbReference type="RefSeq" id="WP_183321597.1">
    <property type="nucleotide sequence ID" value="NZ_JACHVQ010000002.1"/>
</dbReference>
<feature type="compositionally biased region" description="Low complexity" evidence="1">
    <location>
        <begin position="80"/>
        <end position="100"/>
    </location>
</feature>
<dbReference type="Proteomes" id="UP000559182">
    <property type="component" value="Unassembled WGS sequence"/>
</dbReference>
<reference evidence="3 4" key="1">
    <citation type="submission" date="2020-08" db="EMBL/GenBank/DDBJ databases">
        <title>Sequencing the genomes of 1000 actinobacteria strains.</title>
        <authorList>
            <person name="Klenk H.-P."/>
        </authorList>
    </citation>
    <scope>NUCLEOTIDE SEQUENCE [LARGE SCALE GENOMIC DNA]</scope>
    <source>
        <strain evidence="3 4">DSM 105369</strain>
    </source>
</reference>
<dbReference type="EMBL" id="JACHVQ010000002">
    <property type="protein sequence ID" value="MBB2893260.1"/>
    <property type="molecule type" value="Genomic_DNA"/>
</dbReference>
<comment type="caution">
    <text evidence="3">The sequence shown here is derived from an EMBL/GenBank/DDBJ whole genome shotgun (WGS) entry which is preliminary data.</text>
</comment>
<feature type="transmembrane region" description="Helical" evidence="2">
    <location>
        <begin position="38"/>
        <end position="60"/>
    </location>
</feature>
<name>A0A839N689_9MICO</name>
<keyword evidence="2" id="KW-0472">Membrane</keyword>
<evidence type="ECO:0000256" key="1">
    <source>
        <dbReference type="SAM" id="MobiDB-lite"/>
    </source>
</evidence>
<evidence type="ECO:0000313" key="3">
    <source>
        <dbReference type="EMBL" id="MBB2893260.1"/>
    </source>
</evidence>
<evidence type="ECO:0000256" key="2">
    <source>
        <dbReference type="SAM" id="Phobius"/>
    </source>
</evidence>